<dbReference type="InterPro" id="IPR007235">
    <property type="entry name" value="Glyco_trans_28_C"/>
</dbReference>
<dbReference type="PANTHER" id="PTHR21015">
    <property type="entry name" value="UDP-N-ACETYLGLUCOSAMINE--N-ACETYLMURAMYL-(PENTAPEPTIDE) PYROPHOSPHORYL-UNDECAPRENOL N-ACETYLGLUCOSAMINE TRANSFERASE 1"/>
    <property type="match status" value="1"/>
</dbReference>
<reference evidence="4" key="1">
    <citation type="submission" date="2019-08" db="EMBL/GenBank/DDBJ databases">
        <title>The complete genome of Acinetobacter defluvii strain WCHAD010030.</title>
        <authorList>
            <person name="Hu Y."/>
            <person name="Qin J."/>
            <person name="Feng Y."/>
            <person name="Zong Z."/>
        </authorList>
    </citation>
    <scope>NUCLEOTIDE SEQUENCE</scope>
    <source>
        <strain evidence="4">WCHA30</strain>
    </source>
</reference>
<dbReference type="EMBL" id="CP029397">
    <property type="protein sequence ID" value="AWL30334.1"/>
    <property type="molecule type" value="Genomic_DNA"/>
</dbReference>
<evidence type="ECO:0000313" key="5">
    <source>
        <dbReference type="Proteomes" id="UP000245977"/>
    </source>
</evidence>
<organism evidence="4 5">
    <name type="scientific">Acinetobacter defluvii</name>
    <dbReference type="NCBI Taxonomy" id="1871111"/>
    <lineage>
        <taxon>Bacteria</taxon>
        <taxon>Pseudomonadati</taxon>
        <taxon>Pseudomonadota</taxon>
        <taxon>Gammaproteobacteria</taxon>
        <taxon>Moraxellales</taxon>
        <taxon>Moraxellaceae</taxon>
        <taxon>Acinetobacter</taxon>
    </lineage>
</organism>
<dbReference type="Gene3D" id="3.40.50.2000">
    <property type="entry name" value="Glycogen Phosphorylase B"/>
    <property type="match status" value="1"/>
</dbReference>
<dbReference type="Proteomes" id="UP000245977">
    <property type="component" value="Chromosome"/>
</dbReference>
<dbReference type="KEGG" id="adv:DJ533_18115"/>
<dbReference type="GO" id="GO:0016758">
    <property type="term" value="F:hexosyltransferase activity"/>
    <property type="evidence" value="ECO:0007669"/>
    <property type="project" value="InterPro"/>
</dbReference>
<feature type="binding site" evidence="2">
    <location>
        <position position="279"/>
    </location>
    <ligand>
        <name>substrate</name>
    </ligand>
</feature>
<gene>
    <name evidence="4" type="primary">pseG</name>
    <name evidence="4" type="ORF">DJ533_18115</name>
</gene>
<feature type="domain" description="Glycosyl transferase family 28 C-terminal" evidence="3">
    <location>
        <begin position="240"/>
        <end position="337"/>
    </location>
</feature>
<dbReference type="SUPFAM" id="SSF53756">
    <property type="entry name" value="UDP-Glycosyltransferase/glycogen phosphorylase"/>
    <property type="match status" value="1"/>
</dbReference>
<evidence type="ECO:0000259" key="3">
    <source>
        <dbReference type="Pfam" id="PF04101"/>
    </source>
</evidence>
<accession>A0A2S2FHA9</accession>
<sequence>MNFFFRCDASISIGSGHVMRCLTLAKLLKNKGESCRFLCKNLDGNLIQFIKRSGYDVDVIEPEINFQNNEFYHSSWLQSTQEYDAKQCLRFIQGSDRNNNIVIVDHYALSQSWENIIRSVSHKMIAIDDLADRKHHVELLIDSGLSRKDKDYDGLVNETCQLLIGVKFVPLRPEFTYFHKLATKIRNPNDIKKILINLGGVDKDNLTSKILQILENDYNKKDVIFDVILGATSPWIESIQKMTKNMKNKINIHVGVSNIHEFMLNADIAIGAAGSTSWERCCLGLPTVLICIAQNQIQLANDLDQLGVAKMLKSENLEEGLILKIQELSSMRLREMSQRCFQLIDGQGANRILSAIELLYR</sequence>
<dbReference type="STRING" id="1871111.GCA_001704615_00609"/>
<feature type="active site" description="Proton acceptor" evidence="1">
    <location>
        <position position="17"/>
    </location>
</feature>
<dbReference type="Pfam" id="PF04101">
    <property type="entry name" value="Glyco_tran_28_C"/>
    <property type="match status" value="1"/>
</dbReference>
<evidence type="ECO:0000313" key="4">
    <source>
        <dbReference type="EMBL" id="AWL30334.1"/>
    </source>
</evidence>
<keyword evidence="4" id="KW-0378">Hydrolase</keyword>
<dbReference type="PANTHER" id="PTHR21015:SF22">
    <property type="entry name" value="GLYCOSYLTRANSFERASE"/>
    <property type="match status" value="1"/>
</dbReference>
<feature type="binding site" evidence="2">
    <location>
        <position position="172"/>
    </location>
    <ligand>
        <name>substrate</name>
    </ligand>
</feature>
<keyword evidence="5" id="KW-1185">Reference proteome</keyword>
<dbReference type="Gene3D" id="3.40.50.11190">
    <property type="match status" value="1"/>
</dbReference>
<dbReference type="AlphaFoldDB" id="A0A2S2FHA9"/>
<dbReference type="EC" id="3.6.1.57" evidence="4"/>
<dbReference type="InterPro" id="IPR020023">
    <property type="entry name" value="PseG"/>
</dbReference>
<dbReference type="OrthoDB" id="9788924at2"/>
<name>A0A2S2FHA9_9GAMM</name>
<protein>
    <submittedName>
        <fullName evidence="4">UDP-2,4-diacetamido-2,4, 6-trideoxy-beta-L-altropyranose hydrolase</fullName>
        <ecNumber evidence="4">3.6.1.57</ecNumber>
    </submittedName>
</protein>
<dbReference type="RefSeq" id="WP_065994516.1">
    <property type="nucleotide sequence ID" value="NZ_CP029397.2"/>
</dbReference>
<dbReference type="NCBIfam" id="TIGR03590">
    <property type="entry name" value="PseG"/>
    <property type="match status" value="1"/>
</dbReference>
<dbReference type="GO" id="GO:0016787">
    <property type="term" value="F:hydrolase activity"/>
    <property type="evidence" value="ECO:0007669"/>
    <property type="project" value="UniProtKB-KW"/>
</dbReference>
<evidence type="ECO:0000256" key="2">
    <source>
        <dbReference type="PIRSR" id="PIRSR620023-2"/>
    </source>
</evidence>
<evidence type="ECO:0000256" key="1">
    <source>
        <dbReference type="PIRSR" id="PIRSR620023-1"/>
    </source>
</evidence>
<proteinExistence type="predicted"/>